<evidence type="ECO:0000313" key="2">
    <source>
        <dbReference type="EMBL" id="QWG09984.1"/>
    </source>
</evidence>
<evidence type="ECO:0000313" key="3">
    <source>
        <dbReference type="Proteomes" id="UP000682802"/>
    </source>
</evidence>
<feature type="domain" description="SPOR" evidence="1">
    <location>
        <begin position="433"/>
        <end position="516"/>
    </location>
</feature>
<dbReference type="PROSITE" id="PS51724">
    <property type="entry name" value="SPOR"/>
    <property type="match status" value="2"/>
</dbReference>
<protein>
    <submittedName>
        <fullName evidence="2">SPOR domain-containing protein</fullName>
    </submittedName>
</protein>
<dbReference type="SUPFAM" id="SSF110997">
    <property type="entry name" value="Sporulation related repeat"/>
    <property type="match status" value="1"/>
</dbReference>
<proteinExistence type="predicted"/>
<dbReference type="RefSeq" id="WP_144076638.1">
    <property type="nucleotide sequence ID" value="NZ_CP076129.1"/>
</dbReference>
<dbReference type="InterPro" id="IPR011600">
    <property type="entry name" value="Pept_C14_caspase"/>
</dbReference>
<dbReference type="Gene3D" id="3.30.70.1070">
    <property type="entry name" value="Sporulation related repeat"/>
    <property type="match status" value="1"/>
</dbReference>
<feature type="domain" description="SPOR" evidence="1">
    <location>
        <begin position="331"/>
        <end position="412"/>
    </location>
</feature>
<dbReference type="Proteomes" id="UP000682802">
    <property type="component" value="Chromosome 2"/>
</dbReference>
<dbReference type="Gene3D" id="3.40.50.1460">
    <property type="match status" value="1"/>
</dbReference>
<dbReference type="InterPro" id="IPR007730">
    <property type="entry name" value="SPOR-like_dom"/>
</dbReference>
<gene>
    <name evidence="2" type="ORF">KM029_20090</name>
</gene>
<name>A0ABX8H253_9BACT</name>
<keyword evidence="3" id="KW-1185">Reference proteome</keyword>
<dbReference type="EMBL" id="CP076129">
    <property type="protein sequence ID" value="QWG09984.1"/>
    <property type="molecule type" value="Genomic_DNA"/>
</dbReference>
<reference evidence="2 3" key="1">
    <citation type="submission" date="2021-05" db="EMBL/GenBank/DDBJ databases">
        <title>Comparative genomic studies on the polysaccharide-degrading batcterial strains of the Flammeovirga genus.</title>
        <authorList>
            <person name="Zewei F."/>
            <person name="Zheng Z."/>
            <person name="Yu L."/>
            <person name="Ruyue G."/>
            <person name="Yanhong M."/>
            <person name="Yuanyuan C."/>
            <person name="Jingyan G."/>
            <person name="Wenjun H."/>
        </authorList>
    </citation>
    <scope>NUCLEOTIDE SEQUENCE [LARGE SCALE GENOMIC DNA]</scope>
    <source>
        <strain evidence="2 3">YS10</strain>
    </source>
</reference>
<accession>A0ABX8H253</accession>
<dbReference type="SUPFAM" id="SSF52129">
    <property type="entry name" value="Caspase-like"/>
    <property type="match status" value="1"/>
</dbReference>
<dbReference type="Pfam" id="PF00656">
    <property type="entry name" value="Peptidase_C14"/>
    <property type="match status" value="1"/>
</dbReference>
<evidence type="ECO:0000259" key="1">
    <source>
        <dbReference type="PROSITE" id="PS51724"/>
    </source>
</evidence>
<dbReference type="InterPro" id="IPR036680">
    <property type="entry name" value="SPOR-like_sf"/>
</dbReference>
<dbReference type="Pfam" id="PF05036">
    <property type="entry name" value="SPOR"/>
    <property type="match status" value="1"/>
</dbReference>
<sequence>MLLRKRLMKKLVLTILFYLCILITNAQTRGLYLTSANNSEPIVSRKFALVVGGDIYDGKPSWVNLNNPIYDAETIGEILKQDFDYDVQILRNPTSNSLLQTLISYHSILRPSDRLFLFIAGHGDFDDKIFDDGFLVTKDSKPISQDPNRKTYISYTTLNNLINKLPAKQIFLCMDVCFSGAFNSQLKQYRSSKSTGMYSSLSAEEYVQKKLKLTTRTVLTSGGIEPVLDGIKGSHSPFAYKLIEGLRVMQDQKTVITGNDLYNYVAMMESQPIIGYFGNNAPAADYVLGITNSSKGKVLQQQLTPPKETILHNSSTSLLKEGVIYDKYFEEVIVQKYYIQLLSEPSFQELKESIEKYNQFDIKISQITINNKLWYRLYLGGFNDKAYAQKQLLALKEQHLSDKNIQAAFIKELKISPSSSLNYNTIYTSNLTTVTLKGYSIQVFSDPLLSFTLTKAKEYQSTGEGKTYIEKVLVNGKDYYRLYFNNFSDKNAAIKFKNQLVENTSDVNLKGAFIKTF</sequence>
<dbReference type="InterPro" id="IPR029030">
    <property type="entry name" value="Caspase-like_dom_sf"/>
</dbReference>
<organism evidence="2 3">
    <name type="scientific">Flammeovirga kamogawensis</name>
    <dbReference type="NCBI Taxonomy" id="373891"/>
    <lineage>
        <taxon>Bacteria</taxon>
        <taxon>Pseudomonadati</taxon>
        <taxon>Bacteroidota</taxon>
        <taxon>Cytophagia</taxon>
        <taxon>Cytophagales</taxon>
        <taxon>Flammeovirgaceae</taxon>
        <taxon>Flammeovirga</taxon>
    </lineage>
</organism>